<dbReference type="GO" id="GO:0004672">
    <property type="term" value="F:protein kinase activity"/>
    <property type="evidence" value="ECO:0007669"/>
    <property type="project" value="InterPro"/>
</dbReference>
<name>A0A060YJY5_ONCMY</name>
<reference evidence="2" key="1">
    <citation type="journal article" date="2014" name="Nat. Commun.">
        <title>The rainbow trout genome provides novel insights into evolution after whole-genome duplication in vertebrates.</title>
        <authorList>
            <person name="Berthelot C."/>
            <person name="Brunet F."/>
            <person name="Chalopin D."/>
            <person name="Juanchich A."/>
            <person name="Bernard M."/>
            <person name="Noel B."/>
            <person name="Bento P."/>
            <person name="Da Silva C."/>
            <person name="Labadie K."/>
            <person name="Alberti A."/>
            <person name="Aury J.M."/>
            <person name="Louis A."/>
            <person name="Dehais P."/>
            <person name="Bardou P."/>
            <person name="Montfort J."/>
            <person name="Klopp C."/>
            <person name="Cabau C."/>
            <person name="Gaspin C."/>
            <person name="Thorgaard G.H."/>
            <person name="Boussaha M."/>
            <person name="Quillet E."/>
            <person name="Guyomard R."/>
            <person name="Galiana D."/>
            <person name="Bobe J."/>
            <person name="Volff J.N."/>
            <person name="Genet C."/>
            <person name="Wincker P."/>
            <person name="Jaillon O."/>
            <person name="Roest Crollius H."/>
            <person name="Guiguen Y."/>
        </authorList>
    </citation>
    <scope>NUCLEOTIDE SEQUENCE [LARGE SCALE GENOMIC DNA]</scope>
</reference>
<dbReference type="Proteomes" id="UP000193380">
    <property type="component" value="Unassembled WGS sequence"/>
</dbReference>
<protein>
    <recommendedName>
        <fullName evidence="1">Protein kinase domain-containing protein</fullName>
    </recommendedName>
</protein>
<dbReference type="InterPro" id="IPR011009">
    <property type="entry name" value="Kinase-like_dom_sf"/>
</dbReference>
<dbReference type="AlphaFoldDB" id="A0A060YJY5"/>
<dbReference type="SUPFAM" id="SSF56112">
    <property type="entry name" value="Protein kinase-like (PK-like)"/>
    <property type="match status" value="1"/>
</dbReference>
<dbReference type="InterPro" id="IPR000719">
    <property type="entry name" value="Prot_kinase_dom"/>
</dbReference>
<proteinExistence type="predicted"/>
<feature type="domain" description="Protein kinase" evidence="1">
    <location>
        <begin position="1"/>
        <end position="152"/>
    </location>
</feature>
<dbReference type="STRING" id="8022.A0A060YJY5"/>
<dbReference type="Pfam" id="PF00069">
    <property type="entry name" value="Pkinase"/>
    <property type="match status" value="1"/>
</dbReference>
<sequence length="152" mass="16869">VTTWHKQALTVLSASLGLRAKAEWVIDEARDKEIRDDCYLTLFSVSLPVCLCVCLSVCPTVRLHESISEEGFHYLVFDLVTGGELFEDIVAREYYSEADASQCINQILESVHHMHQHDIVHRDLKVSNPSPWQCATPVWGGGGGGGHHAPNT</sequence>
<gene>
    <name evidence="2" type="ORF">GSONMT00021517001</name>
</gene>
<dbReference type="Gene3D" id="3.30.200.20">
    <property type="entry name" value="Phosphorylase Kinase, domain 1"/>
    <property type="match status" value="1"/>
</dbReference>
<dbReference type="PaxDb" id="8022-A0A060YJY5"/>
<dbReference type="Gene3D" id="1.10.510.10">
    <property type="entry name" value="Transferase(Phosphotransferase) domain 1"/>
    <property type="match status" value="1"/>
</dbReference>
<accession>A0A060YJY5</accession>
<feature type="non-terminal residue" evidence="2">
    <location>
        <position position="1"/>
    </location>
</feature>
<organism evidence="2 3">
    <name type="scientific">Oncorhynchus mykiss</name>
    <name type="common">Rainbow trout</name>
    <name type="synonym">Salmo gairdneri</name>
    <dbReference type="NCBI Taxonomy" id="8022"/>
    <lineage>
        <taxon>Eukaryota</taxon>
        <taxon>Metazoa</taxon>
        <taxon>Chordata</taxon>
        <taxon>Craniata</taxon>
        <taxon>Vertebrata</taxon>
        <taxon>Euteleostomi</taxon>
        <taxon>Actinopterygii</taxon>
        <taxon>Neopterygii</taxon>
        <taxon>Teleostei</taxon>
        <taxon>Protacanthopterygii</taxon>
        <taxon>Salmoniformes</taxon>
        <taxon>Salmonidae</taxon>
        <taxon>Salmoninae</taxon>
        <taxon>Oncorhynchus</taxon>
    </lineage>
</organism>
<dbReference type="PROSITE" id="PS50011">
    <property type="entry name" value="PROTEIN_KINASE_DOM"/>
    <property type="match status" value="1"/>
</dbReference>
<reference evidence="2" key="2">
    <citation type="submission" date="2014-03" db="EMBL/GenBank/DDBJ databases">
        <authorList>
            <person name="Genoscope - CEA"/>
        </authorList>
    </citation>
    <scope>NUCLEOTIDE SEQUENCE</scope>
</reference>
<evidence type="ECO:0000313" key="2">
    <source>
        <dbReference type="EMBL" id="CDQ91877.1"/>
    </source>
</evidence>
<dbReference type="EMBL" id="FR912420">
    <property type="protein sequence ID" value="CDQ91877.1"/>
    <property type="molecule type" value="Genomic_DNA"/>
</dbReference>
<dbReference type="GO" id="GO:0005524">
    <property type="term" value="F:ATP binding"/>
    <property type="evidence" value="ECO:0007669"/>
    <property type="project" value="InterPro"/>
</dbReference>
<evidence type="ECO:0000259" key="1">
    <source>
        <dbReference type="PROSITE" id="PS50011"/>
    </source>
</evidence>
<dbReference type="PANTHER" id="PTHR24347">
    <property type="entry name" value="SERINE/THREONINE-PROTEIN KINASE"/>
    <property type="match status" value="1"/>
</dbReference>
<evidence type="ECO:0000313" key="3">
    <source>
        <dbReference type="Proteomes" id="UP000193380"/>
    </source>
</evidence>